<keyword evidence="3" id="KW-1185">Reference proteome</keyword>
<dbReference type="Proteomes" id="UP001629462">
    <property type="component" value="Unassembled WGS sequence"/>
</dbReference>
<feature type="region of interest" description="Disordered" evidence="1">
    <location>
        <begin position="1"/>
        <end position="94"/>
    </location>
</feature>
<organism evidence="2 3">
    <name type="scientific">Caballeronia jiangsuensis</name>
    <dbReference type="NCBI Taxonomy" id="1458357"/>
    <lineage>
        <taxon>Bacteria</taxon>
        <taxon>Pseudomonadati</taxon>
        <taxon>Pseudomonadota</taxon>
        <taxon>Betaproteobacteria</taxon>
        <taxon>Burkholderiales</taxon>
        <taxon>Burkholderiaceae</taxon>
        <taxon>Caballeronia</taxon>
    </lineage>
</organism>
<dbReference type="RefSeq" id="WP_250487735.1">
    <property type="nucleotide sequence ID" value="NZ_JAQQDB010000023.1"/>
</dbReference>
<proteinExistence type="predicted"/>
<reference evidence="2 3" key="1">
    <citation type="journal article" date="2024" name="Chem. Sci.">
        <title>Discovery of megapolipeptins by genome mining of a Burkholderiales bacteria collection.</title>
        <authorList>
            <person name="Paulo B.S."/>
            <person name="Recchia M.J.J."/>
            <person name="Lee S."/>
            <person name="Fergusson C.H."/>
            <person name="Romanowski S.B."/>
            <person name="Hernandez A."/>
            <person name="Krull N."/>
            <person name="Liu D.Y."/>
            <person name="Cavanagh H."/>
            <person name="Bos A."/>
            <person name="Gray C.A."/>
            <person name="Murphy B.T."/>
            <person name="Linington R.G."/>
            <person name="Eustaquio A.S."/>
        </authorList>
    </citation>
    <scope>NUCLEOTIDE SEQUENCE [LARGE SCALE GENOMIC DNA]</scope>
    <source>
        <strain evidence="2 3">RL17-374-BIF-D</strain>
    </source>
</reference>
<name>A0ABW9CRN4_9BURK</name>
<feature type="compositionally biased region" description="Basic and acidic residues" evidence="1">
    <location>
        <begin position="50"/>
        <end position="67"/>
    </location>
</feature>
<protein>
    <recommendedName>
        <fullName evidence="4">MARCKS-like protein</fullName>
    </recommendedName>
</protein>
<comment type="caution">
    <text evidence="2">The sequence shown here is derived from an EMBL/GenBank/DDBJ whole genome shotgun (WGS) entry which is preliminary data.</text>
</comment>
<sequence>MTNEPSDPVERADKRREDLGAGDIEQKPDGSIRQREHGSMDASLVPKGKGHPEEGAYTPEHDHKDPDLEPIPNELPVRNEAPEGGPHAHDQRHT</sequence>
<gene>
    <name evidence="2" type="ORF">PQR08_23445</name>
</gene>
<evidence type="ECO:0008006" key="4">
    <source>
        <dbReference type="Google" id="ProtNLM"/>
    </source>
</evidence>
<dbReference type="EMBL" id="JAQQDB010000023">
    <property type="protein sequence ID" value="MFM0520389.1"/>
    <property type="molecule type" value="Genomic_DNA"/>
</dbReference>
<accession>A0ABW9CRN4</accession>
<evidence type="ECO:0000313" key="3">
    <source>
        <dbReference type="Proteomes" id="UP001629462"/>
    </source>
</evidence>
<evidence type="ECO:0000313" key="2">
    <source>
        <dbReference type="EMBL" id="MFM0520389.1"/>
    </source>
</evidence>
<evidence type="ECO:0000256" key="1">
    <source>
        <dbReference type="SAM" id="MobiDB-lite"/>
    </source>
</evidence>
<feature type="compositionally biased region" description="Basic and acidic residues" evidence="1">
    <location>
        <begin position="8"/>
        <end position="39"/>
    </location>
</feature>